<dbReference type="EMBL" id="JACMSE010000001">
    <property type="protein sequence ID" value="MBC2888213.1"/>
    <property type="molecule type" value="Genomic_DNA"/>
</dbReference>
<dbReference type="Gene3D" id="1.10.3480.10">
    <property type="entry name" value="TorD-like"/>
    <property type="match status" value="1"/>
</dbReference>
<dbReference type="AlphaFoldDB" id="A0A842J8T3"/>
<dbReference type="RefSeq" id="WP_185904182.1">
    <property type="nucleotide sequence ID" value="NZ_JACMSE010000001.1"/>
</dbReference>
<sequence length="222" mass="24390">MQATIETGSERALEARAAGLVYETLAEALLNVPDERILSDVARAADLLGAEGLRCFEASADLEQRYFDRFFVPASPYFVPLSESCLLDSAVVNGSRRYGPTAGPAIDHVEQCYRSWSFEFSSLTGYPLAVKTLRTDSLASELAFAALLARAESEARSEDEARRCRAWRKRFVELHLARWVDLAAEAMAEADDDLFARLCALVAAWVALDRENLADSADSDAA</sequence>
<dbReference type="SUPFAM" id="SSF89155">
    <property type="entry name" value="TorD-like"/>
    <property type="match status" value="1"/>
</dbReference>
<evidence type="ECO:0000313" key="2">
    <source>
        <dbReference type="Proteomes" id="UP000587396"/>
    </source>
</evidence>
<dbReference type="InterPro" id="IPR036411">
    <property type="entry name" value="TorD-like_sf"/>
</dbReference>
<comment type="caution">
    <text evidence="1">The sequence shown here is derived from an EMBL/GenBank/DDBJ whole genome shotgun (WGS) entry which is preliminary data.</text>
</comment>
<name>A0A842J8T3_9ACTN</name>
<keyword evidence="2" id="KW-1185">Reference proteome</keyword>
<protein>
    <submittedName>
        <fullName evidence="1">Molecular chaperone TorD family protein</fullName>
    </submittedName>
</protein>
<proteinExistence type="predicted"/>
<organism evidence="1 2">
    <name type="scientific">Gordonibacter massiliensis</name>
    <name type="common">ex Traore et al. 2017</name>
    <dbReference type="NCBI Taxonomy" id="1841863"/>
    <lineage>
        <taxon>Bacteria</taxon>
        <taxon>Bacillati</taxon>
        <taxon>Actinomycetota</taxon>
        <taxon>Coriobacteriia</taxon>
        <taxon>Eggerthellales</taxon>
        <taxon>Eggerthellaceae</taxon>
        <taxon>Gordonibacter</taxon>
    </lineage>
</organism>
<dbReference type="InterPro" id="IPR020945">
    <property type="entry name" value="DMSO/NO3_reduct_chaperone"/>
</dbReference>
<accession>A0A842J8T3</accession>
<dbReference type="Proteomes" id="UP000587396">
    <property type="component" value="Unassembled WGS sequence"/>
</dbReference>
<reference evidence="1 2" key="1">
    <citation type="submission" date="2020-08" db="EMBL/GenBank/DDBJ databases">
        <authorList>
            <person name="Liu C."/>
            <person name="Sun Q."/>
        </authorList>
    </citation>
    <scope>NUCLEOTIDE SEQUENCE [LARGE SCALE GENOMIC DNA]</scope>
    <source>
        <strain evidence="1 2">N22</strain>
    </source>
</reference>
<gene>
    <name evidence="1" type="ORF">H7313_02455</name>
</gene>
<dbReference type="Pfam" id="PF02613">
    <property type="entry name" value="Nitrate_red_del"/>
    <property type="match status" value="1"/>
</dbReference>
<evidence type="ECO:0000313" key="1">
    <source>
        <dbReference type="EMBL" id="MBC2888213.1"/>
    </source>
</evidence>